<evidence type="ECO:0000313" key="1">
    <source>
        <dbReference type="EMBL" id="MBB5432340.1"/>
    </source>
</evidence>
<dbReference type="RefSeq" id="WP_184391919.1">
    <property type="nucleotide sequence ID" value="NZ_BAAAJD010000042.1"/>
</dbReference>
<sequence length="158" mass="17278">MSFYIAAFSIFFSFVGCTSEDDTPLMRPAFPESPSPFPTKSDELLSDFESLSGLTIPKDAKEITITAEHAANLPVYNVRFLTSRGGAEQFCSGENFVGSYIGDTPTKELIDKFDIKDKTVDGVVKCKGSYSNSGIVNREAVALFPSEETVAMYVLVEK</sequence>
<evidence type="ECO:0000313" key="2">
    <source>
        <dbReference type="Proteomes" id="UP000572635"/>
    </source>
</evidence>
<comment type="caution">
    <text evidence="1">The sequence shown here is derived from an EMBL/GenBank/DDBJ whole genome shotgun (WGS) entry which is preliminary data.</text>
</comment>
<dbReference type="EMBL" id="JACHDB010000001">
    <property type="protein sequence ID" value="MBB5432340.1"/>
    <property type="molecule type" value="Genomic_DNA"/>
</dbReference>
<dbReference type="Proteomes" id="UP000572635">
    <property type="component" value="Unassembled WGS sequence"/>
</dbReference>
<protein>
    <submittedName>
        <fullName evidence="1">Uncharacterized protein</fullName>
    </submittedName>
</protein>
<keyword evidence="2" id="KW-1185">Reference proteome</keyword>
<proteinExistence type="predicted"/>
<organism evidence="1 2">
    <name type="scientific">Nocardiopsis composta</name>
    <dbReference type="NCBI Taxonomy" id="157465"/>
    <lineage>
        <taxon>Bacteria</taxon>
        <taxon>Bacillati</taxon>
        <taxon>Actinomycetota</taxon>
        <taxon>Actinomycetes</taxon>
        <taxon>Streptosporangiales</taxon>
        <taxon>Nocardiopsidaceae</taxon>
        <taxon>Nocardiopsis</taxon>
    </lineage>
</organism>
<dbReference type="AlphaFoldDB" id="A0A7W8VDR8"/>
<reference evidence="1 2" key="1">
    <citation type="submission" date="2020-08" db="EMBL/GenBank/DDBJ databases">
        <title>Sequencing the genomes of 1000 actinobacteria strains.</title>
        <authorList>
            <person name="Klenk H.-P."/>
        </authorList>
    </citation>
    <scope>NUCLEOTIDE SEQUENCE [LARGE SCALE GENOMIC DNA]</scope>
    <source>
        <strain evidence="1 2">DSM 44551</strain>
    </source>
</reference>
<name>A0A7W8VDR8_9ACTN</name>
<gene>
    <name evidence="1" type="ORF">HDA36_002424</name>
</gene>
<accession>A0A7W8VDR8</accession>